<evidence type="ECO:0000313" key="3">
    <source>
        <dbReference type="Proteomes" id="UP000032633"/>
    </source>
</evidence>
<dbReference type="EMBL" id="CP011058">
    <property type="protein sequence ID" value="AJY74672.1"/>
    <property type="molecule type" value="Genomic_DNA"/>
</dbReference>
<proteinExistence type="predicted"/>
<reference evidence="2 3" key="1">
    <citation type="journal article" date="2015" name="J. Biotechnol.">
        <title>Complete genome sequence of Paenibacillus beijingensis 7188(T) (=DSM 24997(T)), a novel rhizobacterium from jujube garden soil.</title>
        <authorList>
            <person name="Kwak Y."/>
            <person name="Shin J.H."/>
        </authorList>
    </citation>
    <scope>NUCLEOTIDE SEQUENCE [LARGE SCALE GENOMIC DNA]</scope>
    <source>
        <strain evidence="2 3">DSM 24997</strain>
    </source>
</reference>
<dbReference type="Proteomes" id="UP000032633">
    <property type="component" value="Chromosome"/>
</dbReference>
<dbReference type="KEGG" id="pbj:VN24_08875"/>
<dbReference type="PANTHER" id="PTHR33979:SF2">
    <property type="entry name" value="PEPTIDASE M50B-LIKE-DOMAIN-CONTAINING PROTEIN"/>
    <property type="match status" value="1"/>
</dbReference>
<feature type="transmembrane region" description="Helical" evidence="1">
    <location>
        <begin position="7"/>
        <end position="27"/>
    </location>
</feature>
<gene>
    <name evidence="2" type="ORF">VN24_08875</name>
</gene>
<reference evidence="3" key="2">
    <citation type="submission" date="2015-03" db="EMBL/GenBank/DDBJ databases">
        <title>Genome sequence of Paenibacillus beijingensis strain DSM 24997T.</title>
        <authorList>
            <person name="Kwak Y."/>
            <person name="Shin J.-H."/>
        </authorList>
    </citation>
    <scope>NUCLEOTIDE SEQUENCE [LARGE SCALE GENOMIC DNA]</scope>
    <source>
        <strain evidence="3">DSM 24997</strain>
    </source>
</reference>
<dbReference type="PANTHER" id="PTHR33979">
    <property type="entry name" value="OS02G0221600 PROTEIN"/>
    <property type="match status" value="1"/>
</dbReference>
<dbReference type="STRING" id="1126833.VN24_08875"/>
<protein>
    <submittedName>
        <fullName evidence="2">Membrane protein</fullName>
    </submittedName>
</protein>
<evidence type="ECO:0000256" key="1">
    <source>
        <dbReference type="SAM" id="Phobius"/>
    </source>
</evidence>
<evidence type="ECO:0000313" key="2">
    <source>
        <dbReference type="EMBL" id="AJY74672.1"/>
    </source>
</evidence>
<keyword evidence="3" id="KW-1185">Reference proteome</keyword>
<feature type="transmembrane region" description="Helical" evidence="1">
    <location>
        <begin position="103"/>
        <end position="119"/>
    </location>
</feature>
<keyword evidence="1" id="KW-0472">Membrane</keyword>
<keyword evidence="1" id="KW-0812">Transmembrane</keyword>
<dbReference type="OrthoDB" id="158445at2"/>
<dbReference type="InterPro" id="IPR049500">
    <property type="entry name" value="Peptidase_M50B-like"/>
</dbReference>
<keyword evidence="1" id="KW-1133">Transmembrane helix</keyword>
<feature type="transmembrane region" description="Helical" evidence="1">
    <location>
        <begin position="149"/>
        <end position="173"/>
    </location>
</feature>
<feature type="transmembrane region" description="Helical" evidence="1">
    <location>
        <begin position="125"/>
        <end position="142"/>
    </location>
</feature>
<dbReference type="AlphaFoldDB" id="A0A0D5NI82"/>
<organism evidence="2 3">
    <name type="scientific">Paenibacillus beijingensis</name>
    <dbReference type="NCBI Taxonomy" id="1126833"/>
    <lineage>
        <taxon>Bacteria</taxon>
        <taxon>Bacillati</taxon>
        <taxon>Bacillota</taxon>
        <taxon>Bacilli</taxon>
        <taxon>Bacillales</taxon>
        <taxon>Paenibacillaceae</taxon>
        <taxon>Paenibacillus</taxon>
    </lineage>
</organism>
<accession>A0A0D5NI82</accession>
<name>A0A0D5NI82_9BACL</name>
<dbReference type="HOGENOM" id="CLU_102532_0_0_9"/>
<feature type="transmembrane region" description="Helical" evidence="1">
    <location>
        <begin position="193"/>
        <end position="215"/>
    </location>
</feature>
<dbReference type="RefSeq" id="WP_045670105.1">
    <property type="nucleotide sequence ID" value="NZ_CP011058.1"/>
</dbReference>
<dbReference type="Pfam" id="PF13398">
    <property type="entry name" value="Peptidase_M50B"/>
    <property type="match status" value="1"/>
</dbReference>
<sequence length="239" mass="27012">MNRWLKTVLFLAVSIVLTRLIPFSSFFRNVNTMVHEFCHALLTLLMSGRVSGIQLHADHSGVTYSYLSSWWSLTAVSLAGYIGASLFSLLLFALYFKRRERTGLLLITAIALLMIVFWVHEGFGVWWLAGFIGLNAAIYFFAPAFVHWYYVLLAFIMLEESVLGPFYLLQYALLSPGQAGDAANMRQLTGIPALVWALLFVVVSLWCAVKSVAFFGKIRAPKTARTVHTETRQRPYSRD</sequence>
<feature type="transmembrane region" description="Helical" evidence="1">
    <location>
        <begin position="70"/>
        <end position="96"/>
    </location>
</feature>
<dbReference type="PATRIC" id="fig|1126833.4.peg.1963"/>